<dbReference type="Pfam" id="PF11751">
    <property type="entry name" value="PorP_SprF"/>
    <property type="match status" value="1"/>
</dbReference>
<dbReference type="KEGG" id="ten:LPB136_08865"/>
<dbReference type="RefSeq" id="WP_072555982.1">
    <property type="nucleotide sequence ID" value="NZ_CP018155.1"/>
</dbReference>
<dbReference type="OrthoDB" id="648347at2"/>
<proteinExistence type="predicted"/>
<protein>
    <recommendedName>
        <fullName evidence="4">Type IX secretion system membrane protein PorP/SprF</fullName>
    </recommendedName>
</protein>
<sequence>MKFLFRVSILILFFSSASQTSAQETLPIFSDYLSDNVYLLHPAAAGIGTCGKVRLTAGRYWEDNELQTLSFHSKLGEDTNASAGVVLFNDKNGFHSQKGVQGTFAYHLDLFRGGEFNQLSFGLSLGAVQNTVDQTTFTGDPTVAQLIESDFYFNGDFGVAYHYGGLSSYFTVKNLFLSAKGNLNDRFEPLNLRNYIFGAGYFFGNEEKFQYEPSVMLQFKEGTSENYLDINMKVYKKLDKAQLWAALSYRRSFDGNPVQEVQQITPILGANVGQWMFSYTYSKQSGSVVFENAGFHQLTVGVNVLCRRPRASACPNINGSF</sequence>
<dbReference type="STRING" id="1850252.LPB136_08865"/>
<name>A0A1L3JK38_9FLAO</name>
<feature type="chain" id="PRO_5013222012" description="Type IX secretion system membrane protein PorP/SprF" evidence="1">
    <location>
        <begin position="23"/>
        <end position="321"/>
    </location>
</feature>
<organism evidence="2 3">
    <name type="scientific">Tenacibaculum todarodis</name>
    <dbReference type="NCBI Taxonomy" id="1850252"/>
    <lineage>
        <taxon>Bacteria</taxon>
        <taxon>Pseudomonadati</taxon>
        <taxon>Bacteroidota</taxon>
        <taxon>Flavobacteriia</taxon>
        <taxon>Flavobacteriales</taxon>
        <taxon>Flavobacteriaceae</taxon>
        <taxon>Tenacibaculum</taxon>
    </lineage>
</organism>
<dbReference type="InterPro" id="IPR019861">
    <property type="entry name" value="PorP/SprF_Bacteroidetes"/>
</dbReference>
<dbReference type="NCBIfam" id="TIGR03519">
    <property type="entry name" value="T9SS_PorP_fam"/>
    <property type="match status" value="1"/>
</dbReference>
<dbReference type="Proteomes" id="UP000181898">
    <property type="component" value="Chromosome"/>
</dbReference>
<dbReference type="AlphaFoldDB" id="A0A1L3JK38"/>
<keyword evidence="1" id="KW-0732">Signal</keyword>
<evidence type="ECO:0000313" key="2">
    <source>
        <dbReference type="EMBL" id="APG65459.1"/>
    </source>
</evidence>
<keyword evidence="3" id="KW-1185">Reference proteome</keyword>
<evidence type="ECO:0000256" key="1">
    <source>
        <dbReference type="SAM" id="SignalP"/>
    </source>
</evidence>
<evidence type="ECO:0000313" key="3">
    <source>
        <dbReference type="Proteomes" id="UP000181898"/>
    </source>
</evidence>
<dbReference type="EMBL" id="CP018155">
    <property type="protein sequence ID" value="APG65459.1"/>
    <property type="molecule type" value="Genomic_DNA"/>
</dbReference>
<accession>A0A1L3JK38</accession>
<feature type="signal peptide" evidence="1">
    <location>
        <begin position="1"/>
        <end position="22"/>
    </location>
</feature>
<gene>
    <name evidence="2" type="ORF">LPB136_08865</name>
</gene>
<evidence type="ECO:0008006" key="4">
    <source>
        <dbReference type="Google" id="ProtNLM"/>
    </source>
</evidence>
<reference evidence="2 3" key="1">
    <citation type="submission" date="2016-11" db="EMBL/GenBank/DDBJ databases">
        <title>Tenacibaculum sp. LPB0136, isolated from marine environment.</title>
        <authorList>
            <person name="Kim E."/>
            <person name="Yi H."/>
        </authorList>
    </citation>
    <scope>NUCLEOTIDE SEQUENCE [LARGE SCALE GENOMIC DNA]</scope>
    <source>
        <strain evidence="2 3">LPB0136</strain>
    </source>
</reference>